<dbReference type="STRING" id="1798377.A2872_00230"/>
<dbReference type="EMBL" id="MFJG01000033">
    <property type="protein sequence ID" value="OGG05573.1"/>
    <property type="molecule type" value="Genomic_DNA"/>
</dbReference>
<evidence type="ECO:0000313" key="2">
    <source>
        <dbReference type="Proteomes" id="UP000178681"/>
    </source>
</evidence>
<proteinExistence type="predicted"/>
<reference evidence="1 2" key="1">
    <citation type="journal article" date="2016" name="Nat. Commun.">
        <title>Thousands of microbial genomes shed light on interconnected biogeochemical processes in an aquifer system.</title>
        <authorList>
            <person name="Anantharaman K."/>
            <person name="Brown C.T."/>
            <person name="Hug L.A."/>
            <person name="Sharon I."/>
            <person name="Castelle C.J."/>
            <person name="Probst A.J."/>
            <person name="Thomas B.C."/>
            <person name="Singh A."/>
            <person name="Wilkins M.J."/>
            <person name="Karaoz U."/>
            <person name="Brodie E.L."/>
            <person name="Williams K.H."/>
            <person name="Hubbard S.S."/>
            <person name="Banfield J.F."/>
        </authorList>
    </citation>
    <scope>NUCLEOTIDE SEQUENCE [LARGE SCALE GENOMIC DNA]</scope>
</reference>
<sequence>MPTYAERVKKLVEIVAAQPKQELTGNERLDLAHGLAHHGNGLIGSARCFLSDGNLEAVAVDKSRFIEAMNGLDLTGVDPAVMEKFKIFVSHAQESTWSIDAILESLLKDAKEIRDAATGREKV</sequence>
<comment type="caution">
    <text evidence="1">The sequence shown here is derived from an EMBL/GenBank/DDBJ whole genome shotgun (WGS) entry which is preliminary data.</text>
</comment>
<gene>
    <name evidence="1" type="ORF">A2872_00230</name>
</gene>
<dbReference type="AlphaFoldDB" id="A0A1F5YZQ6"/>
<accession>A0A1F5YZQ6</accession>
<organism evidence="1 2">
    <name type="scientific">Candidatus Gottesmanbacteria bacterium RIFCSPHIGHO2_01_FULL_42_12</name>
    <dbReference type="NCBI Taxonomy" id="1798377"/>
    <lineage>
        <taxon>Bacteria</taxon>
        <taxon>Candidatus Gottesmaniibacteriota</taxon>
    </lineage>
</organism>
<evidence type="ECO:0000313" key="1">
    <source>
        <dbReference type="EMBL" id="OGG05573.1"/>
    </source>
</evidence>
<name>A0A1F5YZQ6_9BACT</name>
<protein>
    <submittedName>
        <fullName evidence="1">Uncharacterized protein</fullName>
    </submittedName>
</protein>
<dbReference type="Proteomes" id="UP000178681">
    <property type="component" value="Unassembled WGS sequence"/>
</dbReference>